<dbReference type="SUPFAM" id="SSF57850">
    <property type="entry name" value="RING/U-box"/>
    <property type="match status" value="1"/>
</dbReference>
<protein>
    <submittedName>
        <fullName evidence="3">Unnamed protein product</fullName>
    </submittedName>
</protein>
<dbReference type="GO" id="GO:0036503">
    <property type="term" value="P:ERAD pathway"/>
    <property type="evidence" value="ECO:0007669"/>
    <property type="project" value="InterPro"/>
</dbReference>
<dbReference type="PANTHER" id="PTHR13931">
    <property type="entry name" value="UBIQUITINATION FACTOR E4"/>
    <property type="match status" value="1"/>
</dbReference>
<dbReference type="GO" id="GO:0005634">
    <property type="term" value="C:nucleus"/>
    <property type="evidence" value="ECO:0007669"/>
    <property type="project" value="TreeGrafter"/>
</dbReference>
<dbReference type="InterPro" id="IPR013083">
    <property type="entry name" value="Znf_RING/FYVE/PHD"/>
</dbReference>
<dbReference type="Gene3D" id="3.30.40.10">
    <property type="entry name" value="Zinc/RING finger domain, C3HC4 (zinc finger)"/>
    <property type="match status" value="1"/>
</dbReference>
<dbReference type="Pfam" id="PF04564">
    <property type="entry name" value="U-box"/>
    <property type="match status" value="1"/>
</dbReference>
<organism evidence="3 4">
    <name type="scientific">Phytophthora lilii</name>
    <dbReference type="NCBI Taxonomy" id="2077276"/>
    <lineage>
        <taxon>Eukaryota</taxon>
        <taxon>Sar</taxon>
        <taxon>Stramenopiles</taxon>
        <taxon>Oomycota</taxon>
        <taxon>Peronosporomycetes</taxon>
        <taxon>Peronosporales</taxon>
        <taxon>Peronosporaceae</taxon>
        <taxon>Phytophthora</taxon>
    </lineage>
</organism>
<dbReference type="GO" id="GO:0000151">
    <property type="term" value="C:ubiquitin ligase complex"/>
    <property type="evidence" value="ECO:0007669"/>
    <property type="project" value="InterPro"/>
</dbReference>
<keyword evidence="4" id="KW-1185">Reference proteome</keyword>
<sequence length="331" mass="36928">MKFVHSREYRKHREGFHTIVENTLLSAQSVAATVCVCCYPWKTSVHSTTNCSSKRNTESYLGSNGLDDDDDVEEVRMVAEEAGHELDEDEALVLLEKQAVSTTASVGDTTATRKRLGKRFIATLAKDGRFDFRLFVGGCRFLRPHRKQEGNGNSDSESDDEVEDMEEGYLYLDDSWVQQFVRAMQEADEMIHVQEAMEACLGDIPDQYLDPLLSTLMTDPVRLPSGNVVDRAVIARHLLASSQQGGSTGRDPFTREPLTMAMVEPCDALRSEIQMYLRTKMRHFRKTAREDVLATWGLGWDVLFDSSSETEADSEDGVEATTNAASTSTSG</sequence>
<comment type="caution">
    <text evidence="3">The sequence shown here is derived from an EMBL/GenBank/DDBJ whole genome shotgun (WGS) entry which is preliminary data.</text>
</comment>
<feature type="compositionally biased region" description="Acidic residues" evidence="1">
    <location>
        <begin position="308"/>
        <end position="318"/>
    </location>
</feature>
<gene>
    <name evidence="3" type="ORF">Plil01_000822700</name>
</gene>
<reference evidence="3" key="1">
    <citation type="submission" date="2023-04" db="EMBL/GenBank/DDBJ databases">
        <title>Phytophthora lilii NBRC 32176.</title>
        <authorList>
            <person name="Ichikawa N."/>
            <person name="Sato H."/>
            <person name="Tonouchi N."/>
        </authorList>
    </citation>
    <scope>NUCLEOTIDE SEQUENCE</scope>
    <source>
        <strain evidence="3">NBRC 32176</strain>
    </source>
</reference>
<evidence type="ECO:0000259" key="2">
    <source>
        <dbReference type="PROSITE" id="PS51698"/>
    </source>
</evidence>
<name>A0A9W6WX44_9STRA</name>
<accession>A0A9W6WX44</accession>
<evidence type="ECO:0000256" key="1">
    <source>
        <dbReference type="SAM" id="MobiDB-lite"/>
    </source>
</evidence>
<dbReference type="PANTHER" id="PTHR13931:SF2">
    <property type="entry name" value="UBIQUITIN CONJUGATION FACTOR E4 B"/>
    <property type="match status" value="1"/>
</dbReference>
<dbReference type="Proteomes" id="UP001165083">
    <property type="component" value="Unassembled WGS sequence"/>
</dbReference>
<evidence type="ECO:0000313" key="3">
    <source>
        <dbReference type="EMBL" id="GMF20965.1"/>
    </source>
</evidence>
<proteinExistence type="predicted"/>
<dbReference type="GO" id="GO:0005737">
    <property type="term" value="C:cytoplasm"/>
    <property type="evidence" value="ECO:0007669"/>
    <property type="project" value="TreeGrafter"/>
</dbReference>
<dbReference type="InterPro" id="IPR003613">
    <property type="entry name" value="Ubox_domain"/>
</dbReference>
<dbReference type="OrthoDB" id="661148at2759"/>
<dbReference type="GO" id="GO:0034450">
    <property type="term" value="F:ubiquitin-ubiquitin ligase activity"/>
    <property type="evidence" value="ECO:0007669"/>
    <property type="project" value="InterPro"/>
</dbReference>
<dbReference type="PROSITE" id="PS51698">
    <property type="entry name" value="U_BOX"/>
    <property type="match status" value="1"/>
</dbReference>
<feature type="region of interest" description="Disordered" evidence="1">
    <location>
        <begin position="308"/>
        <end position="331"/>
    </location>
</feature>
<dbReference type="InterPro" id="IPR045132">
    <property type="entry name" value="UBE4"/>
</dbReference>
<dbReference type="EMBL" id="BSXW01000391">
    <property type="protein sequence ID" value="GMF20965.1"/>
    <property type="molecule type" value="Genomic_DNA"/>
</dbReference>
<dbReference type="GO" id="GO:0000209">
    <property type="term" value="P:protein polyubiquitination"/>
    <property type="evidence" value="ECO:0007669"/>
    <property type="project" value="TreeGrafter"/>
</dbReference>
<dbReference type="FunFam" id="3.30.40.10:FF:000518">
    <property type="entry name" value="Ubiquitin conjugation factor E4 A"/>
    <property type="match status" value="1"/>
</dbReference>
<feature type="domain" description="U-box" evidence="2">
    <location>
        <begin position="203"/>
        <end position="283"/>
    </location>
</feature>
<dbReference type="AlphaFoldDB" id="A0A9W6WX44"/>
<dbReference type="SMART" id="SM00504">
    <property type="entry name" value="Ubox"/>
    <property type="match status" value="1"/>
</dbReference>
<evidence type="ECO:0000313" key="4">
    <source>
        <dbReference type="Proteomes" id="UP001165083"/>
    </source>
</evidence>
<feature type="compositionally biased region" description="Low complexity" evidence="1">
    <location>
        <begin position="320"/>
        <end position="331"/>
    </location>
</feature>